<feature type="region of interest" description="Disordered" evidence="1">
    <location>
        <begin position="341"/>
        <end position="366"/>
    </location>
</feature>
<protein>
    <submittedName>
        <fullName evidence="2">Uncharacterized protein</fullName>
    </submittedName>
</protein>
<comment type="caution">
    <text evidence="2">The sequence shown here is derived from an EMBL/GenBank/DDBJ whole genome shotgun (WGS) entry which is preliminary data.</text>
</comment>
<organism evidence="2 3">
    <name type="scientific">Xylaria hypoxylon</name>
    <dbReference type="NCBI Taxonomy" id="37992"/>
    <lineage>
        <taxon>Eukaryota</taxon>
        <taxon>Fungi</taxon>
        <taxon>Dikarya</taxon>
        <taxon>Ascomycota</taxon>
        <taxon>Pezizomycotina</taxon>
        <taxon>Sordariomycetes</taxon>
        <taxon>Xylariomycetidae</taxon>
        <taxon>Xylariales</taxon>
        <taxon>Xylariaceae</taxon>
        <taxon>Xylaria</taxon>
    </lineage>
</organism>
<feature type="region of interest" description="Disordered" evidence="1">
    <location>
        <begin position="192"/>
        <end position="236"/>
    </location>
</feature>
<feature type="compositionally biased region" description="Basic residues" evidence="1">
    <location>
        <begin position="428"/>
        <end position="441"/>
    </location>
</feature>
<accession>A0A4Z0YWL2</accession>
<reference evidence="2 3" key="1">
    <citation type="submission" date="2019-03" db="EMBL/GenBank/DDBJ databases">
        <title>Draft genome sequence of Xylaria hypoxylon DSM 108379, a ubiquitous saprotrophic-parasitic fungi on hardwood.</title>
        <authorList>
            <person name="Buettner E."/>
            <person name="Leonhardt S."/>
            <person name="Gebauer A.M."/>
            <person name="Liers C."/>
            <person name="Hofrichter M."/>
            <person name="Kellner H."/>
        </authorList>
    </citation>
    <scope>NUCLEOTIDE SEQUENCE [LARGE SCALE GENOMIC DNA]</scope>
    <source>
        <strain evidence="2 3">DSM 108379</strain>
    </source>
</reference>
<feature type="compositionally biased region" description="Basic residues" evidence="1">
    <location>
        <begin position="402"/>
        <end position="420"/>
    </location>
</feature>
<feature type="region of interest" description="Disordered" evidence="1">
    <location>
        <begin position="393"/>
        <end position="480"/>
    </location>
</feature>
<sequence>MASQSTSNVGEPMADEVQELMNELARLQEYKAVAEYNLEQMGLDLEAAQKQGWVSKRAKVRRARVEKKKATHAARWAEVNSNRQWLREKRKKLGLPVHDPTPTPSEAAYIDRVAEAKAKEGAEKLRNRVRRLSHQLLLAAAIGKQYREATLADHSGHNAPGANPATVLAYKPFDARSDTSMSTTEAMARSFRNWANREKTNRFRPRSHSPSTVVASSRTTGPEDTPSGSSSDSSFTDDYADGVLGALALVNGSGFPDEDDSDFDDDDEEGLTSLSLGDISDEIKATAGAMLATAEDSADNQGDWADKLAKYVADILTTPSDDDLIALGKSFEAVIKSIQIPPNPKGAADKYSSKKNKKTAKKITKTNKTNVSGFPTWYEMNHGIKTEEEAIAEMKKQEQKNKKASKLLKWERRQKRKQKRLASLPKSSKPKSKKRSSRKPNRPAAPDQSVWDPTWWQVNTEDPDDGAWAGKSEARTQPTDDVETGFVTWAEQEKRFPRLDERLRLHEIPPMNPIIFDPAMADTHAWDPINRAITEPKTGKREPLHLNPVTMHSLGRWSEYGYVPSKVPVQMPDNPPTEVKKRPLSSVTFSMGANSQNKKAAGSSLLGGANGNAKKVSFTLTETTKTEPVDFTNPSAAVASVHYPLKSPTAQSISKSQPGGQHDAQTYPVGGVFSTVSGLRTPSGPPTPYPRGPDTPTVALYNHGGIYSLGGGDATALKESELRELERDQRLAAFVQGFRTDGKGKGNSKNDNGKRPATPRVPVEPPSLVKRRKTGASDREKENTAKVASIVKTPKVADAAKKEGLDLGLARKYDEEELQTAHPSLMSEYVAARAALERSAGYPTTTVHKAAAVRFEAARSRLKAALNEESAQKSAQVWQVGRARDAVDAEVKKPLWDQQVHPLSSLVRPKAVGDGQNKNKHLWEQQQAYPLSSLARPRPVGGDGEKKSVRFELQREGGPSDGMRDGARRALGRYGATSSRRGMLGPFR</sequence>
<feature type="compositionally biased region" description="Basic and acidic residues" evidence="1">
    <location>
        <begin position="943"/>
        <end position="955"/>
    </location>
</feature>
<feature type="compositionally biased region" description="Acidic residues" evidence="1">
    <location>
        <begin position="256"/>
        <end position="270"/>
    </location>
</feature>
<keyword evidence="3" id="KW-1185">Reference proteome</keyword>
<proteinExistence type="predicted"/>
<feature type="compositionally biased region" description="Low complexity" evidence="1">
    <location>
        <begin position="219"/>
        <end position="236"/>
    </location>
</feature>
<feature type="compositionally biased region" description="Basic and acidic residues" evidence="1">
    <location>
        <begin position="775"/>
        <end position="784"/>
    </location>
</feature>
<gene>
    <name evidence="2" type="ORF">E0Z10_g4450</name>
</gene>
<evidence type="ECO:0000313" key="2">
    <source>
        <dbReference type="EMBL" id="TGJ84318.1"/>
    </source>
</evidence>
<feature type="region of interest" description="Disordered" evidence="1">
    <location>
        <begin position="737"/>
        <end position="786"/>
    </location>
</feature>
<evidence type="ECO:0000256" key="1">
    <source>
        <dbReference type="SAM" id="MobiDB-lite"/>
    </source>
</evidence>
<dbReference type="Proteomes" id="UP000297716">
    <property type="component" value="Unassembled WGS sequence"/>
</dbReference>
<evidence type="ECO:0000313" key="3">
    <source>
        <dbReference type="Proteomes" id="UP000297716"/>
    </source>
</evidence>
<dbReference type="AlphaFoldDB" id="A0A4Z0YWL2"/>
<dbReference type="EMBL" id="SKBN01000070">
    <property type="protein sequence ID" value="TGJ84318.1"/>
    <property type="molecule type" value="Genomic_DNA"/>
</dbReference>
<dbReference type="STRING" id="37992.A0A4Z0YWL2"/>
<feature type="compositionally biased region" description="Polar residues" evidence="1">
    <location>
        <begin position="208"/>
        <end position="218"/>
    </location>
</feature>
<dbReference type="OrthoDB" id="4770621at2759"/>
<feature type="region of interest" description="Disordered" evidence="1">
    <location>
        <begin position="255"/>
        <end position="277"/>
    </location>
</feature>
<feature type="region of interest" description="Disordered" evidence="1">
    <location>
        <begin position="933"/>
        <end position="988"/>
    </location>
</feature>
<name>A0A4Z0YWL2_9PEZI</name>
<feature type="compositionally biased region" description="Basic residues" evidence="1">
    <location>
        <begin position="353"/>
        <end position="365"/>
    </location>
</feature>